<accession>A0AAD9Y8U3</accession>
<dbReference type="InterPro" id="IPR036047">
    <property type="entry name" value="F-box-like_dom_sf"/>
</dbReference>
<sequence>MDQLPLELMDRILDPLAVRDLFAIKRTCRGFSRIPMDNIYRLAVEEDLLLVLRGPWEYIFMKDTSITPHILRAAAVGNLSVLRELVNHGADLGMYLTPSGQNECVEYLLSFKRVADDIDRGGFYCCMCPFIGHPASESLMTSRWSSSLSLALTHQHTETALILIKNGANWNASIDRKLPPIYHMVAIGATALIQYISELRQENQQYWSLSWHQKWTLLQFASHFKGEREEIKQLVRALINAGENLDTPAARFNKHTLRSSLHFAIMAKNIRLATVLLEAGSYAGMDCDTEAAYGYWQYGVYYATAPIPPECEMWPLALFNFMCDKEAERGRTRPIGVCAEDYSRWGKGYRDTKECRLKMEKFWGIPMEELDYFRTLIEARVRI</sequence>
<comment type="caution">
    <text evidence="2">The sequence shown here is derived from an EMBL/GenBank/DDBJ whole genome shotgun (WGS) entry which is preliminary data.</text>
</comment>
<dbReference type="SUPFAM" id="SSF81383">
    <property type="entry name" value="F-box domain"/>
    <property type="match status" value="1"/>
</dbReference>
<dbReference type="EMBL" id="VYYT01000245">
    <property type="protein sequence ID" value="KAK2753018.1"/>
    <property type="molecule type" value="Genomic_DNA"/>
</dbReference>
<dbReference type="InterPro" id="IPR001810">
    <property type="entry name" value="F-box_dom"/>
</dbReference>
<organism evidence="2 3">
    <name type="scientific">Colletotrichum kahawae</name>
    <name type="common">Coffee berry disease fungus</name>
    <dbReference type="NCBI Taxonomy" id="34407"/>
    <lineage>
        <taxon>Eukaryota</taxon>
        <taxon>Fungi</taxon>
        <taxon>Dikarya</taxon>
        <taxon>Ascomycota</taxon>
        <taxon>Pezizomycotina</taxon>
        <taxon>Sordariomycetes</taxon>
        <taxon>Hypocreomycetidae</taxon>
        <taxon>Glomerellales</taxon>
        <taxon>Glomerellaceae</taxon>
        <taxon>Colletotrichum</taxon>
        <taxon>Colletotrichum gloeosporioides species complex</taxon>
    </lineage>
</organism>
<name>A0AAD9Y8U3_COLKA</name>
<dbReference type="Proteomes" id="UP001281614">
    <property type="component" value="Unassembled WGS sequence"/>
</dbReference>
<dbReference type="SUPFAM" id="SSF48403">
    <property type="entry name" value="Ankyrin repeat"/>
    <property type="match status" value="1"/>
</dbReference>
<dbReference type="InterPro" id="IPR002110">
    <property type="entry name" value="Ankyrin_rpt"/>
</dbReference>
<dbReference type="InterPro" id="IPR036770">
    <property type="entry name" value="Ankyrin_rpt-contain_sf"/>
</dbReference>
<dbReference type="Gene3D" id="1.25.40.20">
    <property type="entry name" value="Ankyrin repeat-containing domain"/>
    <property type="match status" value="1"/>
</dbReference>
<dbReference type="CDD" id="cd09917">
    <property type="entry name" value="F-box_SF"/>
    <property type="match status" value="1"/>
</dbReference>
<evidence type="ECO:0000313" key="3">
    <source>
        <dbReference type="Proteomes" id="UP001281614"/>
    </source>
</evidence>
<keyword evidence="3" id="KW-1185">Reference proteome</keyword>
<evidence type="ECO:0000259" key="1">
    <source>
        <dbReference type="PROSITE" id="PS50181"/>
    </source>
</evidence>
<proteinExistence type="predicted"/>
<gene>
    <name evidence="2" type="ORF">CKAH01_06259</name>
</gene>
<feature type="domain" description="F-box" evidence="1">
    <location>
        <begin position="1"/>
        <end position="43"/>
    </location>
</feature>
<dbReference type="AlphaFoldDB" id="A0AAD9Y8U3"/>
<dbReference type="SMART" id="SM00248">
    <property type="entry name" value="ANK"/>
    <property type="match status" value="3"/>
</dbReference>
<evidence type="ECO:0000313" key="2">
    <source>
        <dbReference type="EMBL" id="KAK2753018.1"/>
    </source>
</evidence>
<dbReference type="PROSITE" id="PS50181">
    <property type="entry name" value="FBOX"/>
    <property type="match status" value="1"/>
</dbReference>
<protein>
    <recommendedName>
        <fullName evidence="1">F-box domain-containing protein</fullName>
    </recommendedName>
</protein>
<reference evidence="2" key="1">
    <citation type="submission" date="2023-02" db="EMBL/GenBank/DDBJ databases">
        <title>Colletotrichum kahawae CIFC_Que2 genome sequencing and assembly.</title>
        <authorList>
            <person name="Baroncelli R."/>
        </authorList>
    </citation>
    <scope>NUCLEOTIDE SEQUENCE</scope>
    <source>
        <strain evidence="2">CIFC_Que2</strain>
    </source>
</reference>